<dbReference type="AlphaFoldDB" id="A0A5N0E9J2"/>
<comment type="caution">
    <text evidence="2">The sequence shown here is derived from an EMBL/GenBank/DDBJ whole genome shotgun (WGS) entry which is preliminary data.</text>
</comment>
<accession>A0A5N0E9J2</accession>
<dbReference type="Proteomes" id="UP000323876">
    <property type="component" value="Unassembled WGS sequence"/>
</dbReference>
<keyword evidence="3" id="KW-1185">Reference proteome</keyword>
<organism evidence="2 3">
    <name type="scientific">Nocardia colli</name>
    <dbReference type="NCBI Taxonomy" id="2545717"/>
    <lineage>
        <taxon>Bacteria</taxon>
        <taxon>Bacillati</taxon>
        <taxon>Actinomycetota</taxon>
        <taxon>Actinomycetes</taxon>
        <taxon>Mycobacteriales</taxon>
        <taxon>Nocardiaceae</taxon>
        <taxon>Nocardia</taxon>
    </lineage>
</organism>
<evidence type="ECO:0000256" key="1">
    <source>
        <dbReference type="SAM" id="Phobius"/>
    </source>
</evidence>
<keyword evidence="1" id="KW-0472">Membrane</keyword>
<reference evidence="2 3" key="1">
    <citation type="submission" date="2019-09" db="EMBL/GenBank/DDBJ databases">
        <authorList>
            <person name="Wang X."/>
        </authorList>
    </citation>
    <scope>NUCLEOTIDE SEQUENCE [LARGE SCALE GENOMIC DNA]</scope>
    <source>
        <strain evidence="2 3">CICC 11023</strain>
    </source>
</reference>
<evidence type="ECO:0000313" key="3">
    <source>
        <dbReference type="Proteomes" id="UP000323876"/>
    </source>
</evidence>
<dbReference type="RefSeq" id="WP_150404665.1">
    <property type="nucleotide sequence ID" value="NZ_VXLC01000014.1"/>
</dbReference>
<protein>
    <recommendedName>
        <fullName evidence="4">Mce-associated membrane protein</fullName>
    </recommendedName>
</protein>
<keyword evidence="1" id="KW-0812">Transmembrane</keyword>
<proteinExistence type="predicted"/>
<keyword evidence="1" id="KW-1133">Transmembrane helix</keyword>
<dbReference type="OrthoDB" id="4381663at2"/>
<dbReference type="EMBL" id="VXLC01000014">
    <property type="protein sequence ID" value="KAA8886092.1"/>
    <property type="molecule type" value="Genomic_DNA"/>
</dbReference>
<gene>
    <name evidence="2" type="ORF">F3087_26150</name>
</gene>
<evidence type="ECO:0008006" key="4">
    <source>
        <dbReference type="Google" id="ProtNLM"/>
    </source>
</evidence>
<sequence>MLTLTKTPESDTAPTTSTRDRSVSIEIPTLIRGAVITVLVLAVVVLSVFLVLARGELADDRAAAADDRHAEQVATDYAVGASTINYADINTWIGKLKANTAPALAGKFDTVGPKMGELLTPLKWTSTATPVAAKVTARNNGVYTVNAFVSLTISNVQNPQAGQVTATYTVTVDQHSGWQITEVGGMNQALPLK</sequence>
<name>A0A5N0E9J2_9NOCA</name>
<evidence type="ECO:0000313" key="2">
    <source>
        <dbReference type="EMBL" id="KAA8886092.1"/>
    </source>
</evidence>
<feature type="transmembrane region" description="Helical" evidence="1">
    <location>
        <begin position="30"/>
        <end position="52"/>
    </location>
</feature>